<sequence>MDFLHGYDFITPTSPAAAIFFGLLMSVMTAFLAYHEVKDKKVTVMALGTGVAVTFTGTALLKAIGFYG</sequence>
<name>A0A1Q8Q4I0_9BACI</name>
<proteinExistence type="predicted"/>
<dbReference type="EMBL" id="MSDU01000022">
    <property type="protein sequence ID" value="OLN22202.1"/>
    <property type="molecule type" value="Genomic_DNA"/>
</dbReference>
<dbReference type="RefSeq" id="WP_075398712.1">
    <property type="nucleotide sequence ID" value="NZ_MSDU01000022.1"/>
</dbReference>
<feature type="transmembrane region" description="Helical" evidence="1">
    <location>
        <begin position="46"/>
        <end position="67"/>
    </location>
</feature>
<protein>
    <submittedName>
        <fullName evidence="2">Uncharacterized protein</fullName>
    </submittedName>
</protein>
<keyword evidence="1" id="KW-0812">Transmembrane</keyword>
<dbReference type="AlphaFoldDB" id="A0A1Q8Q4I0"/>
<evidence type="ECO:0000313" key="3">
    <source>
        <dbReference type="Proteomes" id="UP000185568"/>
    </source>
</evidence>
<dbReference type="OrthoDB" id="2972508at2"/>
<accession>A0A1Q8Q4I0</accession>
<reference evidence="2 3" key="1">
    <citation type="submission" date="2016-12" db="EMBL/GenBank/DDBJ databases">
        <title>Domibacillus antri genome sequencing.</title>
        <authorList>
            <person name="Verma A."/>
            <person name="Krishnamurthi S."/>
        </authorList>
    </citation>
    <scope>NUCLEOTIDE SEQUENCE [LARGE SCALE GENOMIC DNA]</scope>
    <source>
        <strain evidence="2 3">XD80</strain>
    </source>
</reference>
<keyword evidence="1" id="KW-0472">Membrane</keyword>
<keyword evidence="1" id="KW-1133">Transmembrane helix</keyword>
<evidence type="ECO:0000256" key="1">
    <source>
        <dbReference type="SAM" id="Phobius"/>
    </source>
</evidence>
<keyword evidence="3" id="KW-1185">Reference proteome</keyword>
<feature type="transmembrane region" description="Helical" evidence="1">
    <location>
        <begin position="16"/>
        <end position="34"/>
    </location>
</feature>
<evidence type="ECO:0000313" key="2">
    <source>
        <dbReference type="EMBL" id="OLN22202.1"/>
    </source>
</evidence>
<organism evidence="2 3">
    <name type="scientific">Domibacillus antri</name>
    <dbReference type="NCBI Taxonomy" id="1714264"/>
    <lineage>
        <taxon>Bacteria</taxon>
        <taxon>Bacillati</taxon>
        <taxon>Bacillota</taxon>
        <taxon>Bacilli</taxon>
        <taxon>Bacillales</taxon>
        <taxon>Bacillaceae</taxon>
        <taxon>Domibacillus</taxon>
    </lineage>
</organism>
<dbReference type="Proteomes" id="UP000185568">
    <property type="component" value="Unassembled WGS sequence"/>
</dbReference>
<comment type="caution">
    <text evidence="2">The sequence shown here is derived from an EMBL/GenBank/DDBJ whole genome shotgun (WGS) entry which is preliminary data.</text>
</comment>
<gene>
    <name evidence="2" type="ORF">BTO30_10660</name>
</gene>